<dbReference type="Pfam" id="PF01343">
    <property type="entry name" value="Peptidase_S49"/>
    <property type="match status" value="1"/>
</dbReference>
<dbReference type="PANTHER" id="PTHR42987">
    <property type="entry name" value="PEPTIDASE S49"/>
    <property type="match status" value="1"/>
</dbReference>
<dbReference type="Gene3D" id="3.90.226.10">
    <property type="entry name" value="2-enoyl-CoA Hydratase, Chain A, domain 1"/>
    <property type="match status" value="1"/>
</dbReference>
<dbReference type="InterPro" id="IPR029045">
    <property type="entry name" value="ClpP/crotonase-like_dom_sf"/>
</dbReference>
<organism evidence="7 8">
    <name type="scientific">Halovulum dunhuangense</name>
    <dbReference type="NCBI Taxonomy" id="1505036"/>
    <lineage>
        <taxon>Bacteria</taxon>
        <taxon>Pseudomonadati</taxon>
        <taxon>Pseudomonadota</taxon>
        <taxon>Alphaproteobacteria</taxon>
        <taxon>Rhodobacterales</taxon>
        <taxon>Paracoccaceae</taxon>
        <taxon>Halovulum</taxon>
    </lineage>
</organism>
<comment type="caution">
    <text evidence="7">The sequence shown here is derived from an EMBL/GenBank/DDBJ whole genome shotgun (WGS) entry which is preliminary data.</text>
</comment>
<dbReference type="GO" id="GO:0006508">
    <property type="term" value="P:proteolysis"/>
    <property type="evidence" value="ECO:0007669"/>
    <property type="project" value="UniProtKB-KW"/>
</dbReference>
<evidence type="ECO:0000256" key="5">
    <source>
        <dbReference type="SAM" id="Phobius"/>
    </source>
</evidence>
<keyword evidence="3" id="KW-0378">Hydrolase</keyword>
<accession>A0A849KVI9</accession>
<dbReference type="Proteomes" id="UP000572377">
    <property type="component" value="Unassembled WGS sequence"/>
</dbReference>
<dbReference type="RefSeq" id="WP_171322396.1">
    <property type="nucleotide sequence ID" value="NZ_JABFBC010000001.1"/>
</dbReference>
<protein>
    <submittedName>
        <fullName evidence="7">Signal peptide peptidase SppA</fullName>
    </submittedName>
</protein>
<comment type="similarity">
    <text evidence="1">Belongs to the peptidase S49 family.</text>
</comment>
<evidence type="ECO:0000259" key="6">
    <source>
        <dbReference type="Pfam" id="PF01343"/>
    </source>
</evidence>
<dbReference type="InterPro" id="IPR004635">
    <property type="entry name" value="Pept_S49_SppA"/>
</dbReference>
<evidence type="ECO:0000256" key="3">
    <source>
        <dbReference type="ARBA" id="ARBA00022801"/>
    </source>
</evidence>
<evidence type="ECO:0000313" key="8">
    <source>
        <dbReference type="Proteomes" id="UP000572377"/>
    </source>
</evidence>
<dbReference type="Gene3D" id="6.20.330.10">
    <property type="match status" value="1"/>
</dbReference>
<feature type="transmembrane region" description="Helical" evidence="5">
    <location>
        <begin position="21"/>
        <end position="43"/>
    </location>
</feature>
<feature type="domain" description="Peptidase S49" evidence="6">
    <location>
        <begin position="108"/>
        <end position="254"/>
    </location>
</feature>
<keyword evidence="4" id="KW-0720">Serine protease</keyword>
<evidence type="ECO:0000256" key="1">
    <source>
        <dbReference type="ARBA" id="ARBA00008683"/>
    </source>
</evidence>
<evidence type="ECO:0000256" key="4">
    <source>
        <dbReference type="ARBA" id="ARBA00022825"/>
    </source>
</evidence>
<dbReference type="NCBIfam" id="TIGR00706">
    <property type="entry name" value="SppA_dom"/>
    <property type="match status" value="1"/>
</dbReference>
<dbReference type="SUPFAM" id="SSF52096">
    <property type="entry name" value="ClpP/crotonase"/>
    <property type="match status" value="1"/>
</dbReference>
<dbReference type="EMBL" id="JABFBC010000001">
    <property type="protein sequence ID" value="NNU79418.1"/>
    <property type="molecule type" value="Genomic_DNA"/>
</dbReference>
<dbReference type="CDD" id="cd07023">
    <property type="entry name" value="S49_Sppa_N_C"/>
    <property type="match status" value="1"/>
</dbReference>
<evidence type="ECO:0000256" key="2">
    <source>
        <dbReference type="ARBA" id="ARBA00022670"/>
    </source>
</evidence>
<dbReference type="InterPro" id="IPR047272">
    <property type="entry name" value="S49_SppA_C"/>
</dbReference>
<keyword evidence="5" id="KW-0472">Membrane</keyword>
<evidence type="ECO:0000313" key="7">
    <source>
        <dbReference type="EMBL" id="NNU79418.1"/>
    </source>
</evidence>
<keyword evidence="5" id="KW-1133">Transmembrane helix</keyword>
<sequence length="307" mass="33311">MDAITRDFYEERRRKWRRSAFWRGVLATVLLIAGSLALAGWFLRDAHPVGPHIARVEIWDVIYSDPWRDEMLVEIAEDDDARALILNIDSPGGTVVGSEALYLAIRQVAEAKPVVVTMDGAAASGAYMAAIAGDHLIARGNTITGSIGVIFEYVNFAELMDRVGVGVETIRSSDLKADASPLRELSPEGRAAEQALVDETQAWFRGLVAEARGLEGAALDAVTDGRTFTGRMAVENGLIDAIGGEAEALDWLESVEEGLSELPVETWALPEEEETLLPRFLGAVLGLDTRLPDLSMPNGPRLMAILK</sequence>
<proteinExistence type="inferred from homology"/>
<keyword evidence="5" id="KW-0812">Transmembrane</keyword>
<reference evidence="7 8" key="1">
    <citation type="submission" date="2020-05" db="EMBL/GenBank/DDBJ databases">
        <title>Gimesia benthica sp. nov., a novel planctomycete isolated from a deep-sea water sample of the Northwest Indian Ocean.</title>
        <authorList>
            <person name="Wang J."/>
            <person name="Ruan C."/>
            <person name="Song L."/>
            <person name="Zhu Y."/>
            <person name="Li A."/>
            <person name="Zheng X."/>
            <person name="Wang L."/>
            <person name="Lu Z."/>
            <person name="Huang Y."/>
            <person name="Du W."/>
            <person name="Zhou Y."/>
            <person name="Huang L."/>
            <person name="Dai X."/>
        </authorList>
    </citation>
    <scope>NUCLEOTIDE SEQUENCE [LARGE SCALE GENOMIC DNA]</scope>
    <source>
        <strain evidence="7 8">YYQ-30</strain>
    </source>
</reference>
<dbReference type="GO" id="GO:0008236">
    <property type="term" value="F:serine-type peptidase activity"/>
    <property type="evidence" value="ECO:0007669"/>
    <property type="project" value="UniProtKB-KW"/>
</dbReference>
<name>A0A849KVI9_9RHOB</name>
<gene>
    <name evidence="7" type="primary">sppA</name>
    <name evidence="7" type="ORF">HMH01_03105</name>
</gene>
<dbReference type="AlphaFoldDB" id="A0A849KVI9"/>
<keyword evidence="8" id="KW-1185">Reference proteome</keyword>
<dbReference type="PANTHER" id="PTHR42987:SF6">
    <property type="entry name" value="PROTEINASE IV"/>
    <property type="match status" value="1"/>
</dbReference>
<keyword evidence="2" id="KW-0645">Protease</keyword>
<dbReference type="InterPro" id="IPR002142">
    <property type="entry name" value="Peptidase_S49"/>
</dbReference>